<reference evidence="3" key="2">
    <citation type="submission" date="2025-09" db="UniProtKB">
        <authorList>
            <consortium name="Ensembl"/>
        </authorList>
    </citation>
    <scope>IDENTIFICATION</scope>
</reference>
<dbReference type="PROSITE" id="PS51390">
    <property type="entry name" value="WAP"/>
    <property type="match status" value="3"/>
</dbReference>
<evidence type="ECO:0000256" key="1">
    <source>
        <dbReference type="SAM" id="SignalP"/>
    </source>
</evidence>
<name>A0A3Q2PMZ4_FUNHE</name>
<dbReference type="Pfam" id="PF00095">
    <property type="entry name" value="WAP"/>
    <property type="match status" value="3"/>
</dbReference>
<dbReference type="GO" id="GO:0019731">
    <property type="term" value="P:antibacterial humoral response"/>
    <property type="evidence" value="ECO:0007669"/>
    <property type="project" value="TreeGrafter"/>
</dbReference>
<dbReference type="GO" id="GO:0005615">
    <property type="term" value="C:extracellular space"/>
    <property type="evidence" value="ECO:0007669"/>
    <property type="project" value="TreeGrafter"/>
</dbReference>
<feature type="signal peptide" evidence="1">
    <location>
        <begin position="1"/>
        <end position="26"/>
    </location>
</feature>
<evidence type="ECO:0000313" key="4">
    <source>
        <dbReference type="Proteomes" id="UP000265000"/>
    </source>
</evidence>
<dbReference type="SUPFAM" id="SSF57256">
    <property type="entry name" value="Elafin-like"/>
    <property type="match status" value="3"/>
</dbReference>
<sequence length="166" mass="17892">MEVHCAHRCLVFVKLFSSLFLFFCTAQPGCPDIKGKVGVCAELCSCDSDCRHGEKCCSNGCGHECMSTNPDKPGGCGPPWFSFLCGHPCHHDSDCPGQKKCCPTLCSFTCQEPHQPHSQPGCPDIKGKVGVCAELCSCDSDCRHGEKCCSNGCGYTCQEPYQPHCS</sequence>
<dbReference type="AlphaFoldDB" id="A0A3Q2PMZ4"/>
<keyword evidence="4" id="KW-1185">Reference proteome</keyword>
<proteinExistence type="predicted"/>
<organism evidence="3 4">
    <name type="scientific">Fundulus heteroclitus</name>
    <name type="common">Killifish</name>
    <name type="synonym">Mummichog</name>
    <dbReference type="NCBI Taxonomy" id="8078"/>
    <lineage>
        <taxon>Eukaryota</taxon>
        <taxon>Metazoa</taxon>
        <taxon>Chordata</taxon>
        <taxon>Craniata</taxon>
        <taxon>Vertebrata</taxon>
        <taxon>Euteleostomi</taxon>
        <taxon>Actinopterygii</taxon>
        <taxon>Neopterygii</taxon>
        <taxon>Teleostei</taxon>
        <taxon>Neoteleostei</taxon>
        <taxon>Acanthomorphata</taxon>
        <taxon>Ovalentaria</taxon>
        <taxon>Atherinomorphae</taxon>
        <taxon>Cyprinodontiformes</taxon>
        <taxon>Fundulidae</taxon>
        <taxon>Fundulus</taxon>
    </lineage>
</organism>
<accession>A0A3Q2PMZ4</accession>
<dbReference type="PANTHER" id="PTHR19441:SF95">
    <property type="entry name" value="PERLWAPIN ISOFORM X1"/>
    <property type="match status" value="1"/>
</dbReference>
<dbReference type="Ensembl" id="ENSFHET00000021945.1">
    <property type="protein sequence ID" value="ENSFHEP00000014194.1"/>
    <property type="gene ID" value="ENSFHEG00000015769.1"/>
</dbReference>
<protein>
    <recommendedName>
        <fullName evidence="2">WAP domain-containing protein</fullName>
    </recommendedName>
</protein>
<feature type="domain" description="WAP" evidence="2">
    <location>
        <begin position="69"/>
        <end position="114"/>
    </location>
</feature>
<feature type="domain" description="WAP" evidence="2">
    <location>
        <begin position="24"/>
        <end position="68"/>
    </location>
</feature>
<keyword evidence="1" id="KW-0732">Signal</keyword>
<dbReference type="SMART" id="SM00217">
    <property type="entry name" value="WAP"/>
    <property type="match status" value="3"/>
</dbReference>
<dbReference type="Proteomes" id="UP000265000">
    <property type="component" value="Unplaced"/>
</dbReference>
<dbReference type="GeneTree" id="ENSGT01100000263740"/>
<dbReference type="GO" id="GO:0045087">
    <property type="term" value="P:innate immune response"/>
    <property type="evidence" value="ECO:0007669"/>
    <property type="project" value="TreeGrafter"/>
</dbReference>
<evidence type="ECO:0000259" key="2">
    <source>
        <dbReference type="PROSITE" id="PS51390"/>
    </source>
</evidence>
<feature type="chain" id="PRO_5018579406" description="WAP domain-containing protein" evidence="1">
    <location>
        <begin position="27"/>
        <end position="166"/>
    </location>
</feature>
<dbReference type="Gene3D" id="4.10.75.10">
    <property type="entry name" value="Elafin-like"/>
    <property type="match status" value="3"/>
</dbReference>
<evidence type="ECO:0000313" key="3">
    <source>
        <dbReference type="Ensembl" id="ENSFHEP00000014194.1"/>
    </source>
</evidence>
<dbReference type="InterPro" id="IPR050514">
    <property type="entry name" value="WAP_four-disulfide_core"/>
</dbReference>
<dbReference type="PANTHER" id="PTHR19441">
    <property type="entry name" value="WHEY ACDIC PROTEIN WAP"/>
    <property type="match status" value="1"/>
</dbReference>
<dbReference type="InterPro" id="IPR036645">
    <property type="entry name" value="Elafin-like_sf"/>
</dbReference>
<feature type="domain" description="WAP" evidence="2">
    <location>
        <begin position="116"/>
        <end position="161"/>
    </location>
</feature>
<reference evidence="3" key="1">
    <citation type="submission" date="2025-08" db="UniProtKB">
        <authorList>
            <consortium name="Ensembl"/>
        </authorList>
    </citation>
    <scope>IDENTIFICATION</scope>
</reference>
<dbReference type="InterPro" id="IPR008197">
    <property type="entry name" value="WAP_dom"/>
</dbReference>
<dbReference type="GO" id="GO:0004867">
    <property type="term" value="F:serine-type endopeptidase inhibitor activity"/>
    <property type="evidence" value="ECO:0007669"/>
    <property type="project" value="TreeGrafter"/>
</dbReference>
<dbReference type="PRINTS" id="PR00003">
    <property type="entry name" value="4DISULPHCORE"/>
</dbReference>